<keyword evidence="2" id="KW-1133">Transmembrane helix</keyword>
<evidence type="ECO:0000256" key="2">
    <source>
        <dbReference type="SAM" id="Phobius"/>
    </source>
</evidence>
<dbReference type="RefSeq" id="WP_376808039.1">
    <property type="nucleotide sequence ID" value="NZ_JBHTAC010000022.1"/>
</dbReference>
<evidence type="ECO:0000313" key="3">
    <source>
        <dbReference type="EMBL" id="MFC7245079.1"/>
    </source>
</evidence>
<feature type="region of interest" description="Disordered" evidence="1">
    <location>
        <begin position="99"/>
        <end position="146"/>
    </location>
</feature>
<reference evidence="4" key="1">
    <citation type="journal article" date="2019" name="Int. J. Syst. Evol. Microbiol.">
        <title>The Global Catalogue of Microorganisms (GCM) 10K type strain sequencing project: providing services to taxonomists for standard genome sequencing and annotation.</title>
        <authorList>
            <consortium name="The Broad Institute Genomics Platform"/>
            <consortium name="The Broad Institute Genome Sequencing Center for Infectious Disease"/>
            <person name="Wu L."/>
            <person name="Ma J."/>
        </authorList>
    </citation>
    <scope>NUCLEOTIDE SEQUENCE [LARGE SCALE GENOMIC DNA]</scope>
    <source>
        <strain evidence="4">CGMCC 1.9106</strain>
    </source>
</reference>
<gene>
    <name evidence="3" type="ORF">ACFQO7_21600</name>
</gene>
<keyword evidence="2" id="KW-0812">Transmembrane</keyword>
<name>A0ABW2H1G3_9ACTN</name>
<feature type="transmembrane region" description="Helical" evidence="2">
    <location>
        <begin position="12"/>
        <end position="31"/>
    </location>
</feature>
<keyword evidence="2" id="KW-0472">Membrane</keyword>
<protein>
    <submittedName>
        <fullName evidence="3">Uncharacterized protein</fullName>
    </submittedName>
</protein>
<dbReference type="Proteomes" id="UP001596392">
    <property type="component" value="Unassembled WGS sequence"/>
</dbReference>
<comment type="caution">
    <text evidence="3">The sequence shown here is derived from an EMBL/GenBank/DDBJ whole genome shotgun (WGS) entry which is preliminary data.</text>
</comment>
<feature type="compositionally biased region" description="Low complexity" evidence="1">
    <location>
        <begin position="99"/>
        <end position="143"/>
    </location>
</feature>
<organism evidence="3 4">
    <name type="scientific">Catellatospora aurea</name>
    <dbReference type="NCBI Taxonomy" id="1337874"/>
    <lineage>
        <taxon>Bacteria</taxon>
        <taxon>Bacillati</taxon>
        <taxon>Actinomycetota</taxon>
        <taxon>Actinomycetes</taxon>
        <taxon>Micromonosporales</taxon>
        <taxon>Micromonosporaceae</taxon>
        <taxon>Catellatospora</taxon>
    </lineage>
</organism>
<sequence>MVEQSQRPAPGARGAALSAIATVVSTVVALLEFLTDLGALAIVLLGATALVFAGWGLARTWTNRQALPAVFLLLAVIAVSAAVGAAGDRLLRPEPAAVTAAGQTGPGGATSATPDAPTGDPSPSASPSASTPSPSPTAPSASGGEPAVKRAASVTLPIYYSIDLDSDAPNWNVVRGSVSGWDLRGALGVGPYGVASNRDLTYVSGQPSHQTCVAATALQRGIEQEKTRAGTAFCVRTSEGRWAWVKITGVSADSGDVKLDVHVWEAAS</sequence>
<keyword evidence="4" id="KW-1185">Reference proteome</keyword>
<proteinExistence type="predicted"/>
<evidence type="ECO:0000256" key="1">
    <source>
        <dbReference type="SAM" id="MobiDB-lite"/>
    </source>
</evidence>
<dbReference type="EMBL" id="JBHTAC010000022">
    <property type="protein sequence ID" value="MFC7245079.1"/>
    <property type="molecule type" value="Genomic_DNA"/>
</dbReference>
<feature type="transmembrane region" description="Helical" evidence="2">
    <location>
        <begin position="69"/>
        <end position="87"/>
    </location>
</feature>
<evidence type="ECO:0000313" key="4">
    <source>
        <dbReference type="Proteomes" id="UP001596392"/>
    </source>
</evidence>
<feature type="transmembrane region" description="Helical" evidence="2">
    <location>
        <begin position="37"/>
        <end position="57"/>
    </location>
</feature>
<accession>A0ABW2H1G3</accession>